<evidence type="ECO:0000256" key="2">
    <source>
        <dbReference type="ARBA" id="ARBA00023136"/>
    </source>
</evidence>
<dbReference type="InterPro" id="IPR037066">
    <property type="entry name" value="Plug_dom_sf"/>
</dbReference>
<dbReference type="SUPFAM" id="SSF56935">
    <property type="entry name" value="Porins"/>
    <property type="match status" value="1"/>
</dbReference>
<dbReference type="PANTHER" id="PTHR40980:SF3">
    <property type="entry name" value="TONB-DEPENDENT RECEPTOR-LIKE BETA-BARREL DOMAIN-CONTAINING PROTEIN"/>
    <property type="match status" value="1"/>
</dbReference>
<dbReference type="Gene3D" id="2.40.170.20">
    <property type="entry name" value="TonB-dependent receptor, beta-barrel domain"/>
    <property type="match status" value="1"/>
</dbReference>
<evidence type="ECO:0000256" key="1">
    <source>
        <dbReference type="ARBA" id="ARBA00004442"/>
    </source>
</evidence>
<keyword evidence="7" id="KW-1185">Reference proteome</keyword>
<name>A0A915YI61_9BACT</name>
<keyword evidence="3" id="KW-0998">Cell outer membrane</keyword>
<proteinExistence type="predicted"/>
<feature type="domain" description="Outer membrane protein beta-barrel" evidence="5">
    <location>
        <begin position="438"/>
        <end position="844"/>
    </location>
</feature>
<accession>A0A915YI61</accession>
<evidence type="ECO:0000259" key="5">
    <source>
        <dbReference type="Pfam" id="PF14905"/>
    </source>
</evidence>
<dbReference type="Pfam" id="PF14905">
    <property type="entry name" value="OMP_b-brl_3"/>
    <property type="match status" value="1"/>
</dbReference>
<organism evidence="6 7">
    <name type="scientific">Aureispira anguillae</name>
    <dbReference type="NCBI Taxonomy" id="2864201"/>
    <lineage>
        <taxon>Bacteria</taxon>
        <taxon>Pseudomonadati</taxon>
        <taxon>Bacteroidota</taxon>
        <taxon>Saprospiria</taxon>
        <taxon>Saprospirales</taxon>
        <taxon>Saprospiraceae</taxon>
        <taxon>Aureispira</taxon>
    </lineage>
</organism>
<feature type="compositionally biased region" description="Gly residues" evidence="4">
    <location>
        <begin position="868"/>
        <end position="878"/>
    </location>
</feature>
<protein>
    <submittedName>
        <fullName evidence="6">TonB dependent receptor</fullName>
    </submittedName>
</protein>
<evidence type="ECO:0000313" key="6">
    <source>
        <dbReference type="EMBL" id="BDS13640.1"/>
    </source>
</evidence>
<dbReference type="RefSeq" id="WP_264788896.1">
    <property type="nucleotide sequence ID" value="NZ_AP026867.1"/>
</dbReference>
<feature type="region of interest" description="Disordered" evidence="4">
    <location>
        <begin position="856"/>
        <end position="878"/>
    </location>
</feature>
<evidence type="ECO:0000313" key="7">
    <source>
        <dbReference type="Proteomes" id="UP001060919"/>
    </source>
</evidence>
<dbReference type="InterPro" id="IPR036942">
    <property type="entry name" value="Beta-barrel_TonB_sf"/>
</dbReference>
<evidence type="ECO:0000256" key="3">
    <source>
        <dbReference type="ARBA" id="ARBA00023237"/>
    </source>
</evidence>
<evidence type="ECO:0000256" key="4">
    <source>
        <dbReference type="SAM" id="MobiDB-lite"/>
    </source>
</evidence>
<feature type="region of interest" description="Disordered" evidence="4">
    <location>
        <begin position="396"/>
        <end position="437"/>
    </location>
</feature>
<dbReference type="PANTHER" id="PTHR40980">
    <property type="entry name" value="PLUG DOMAIN-CONTAINING PROTEIN"/>
    <property type="match status" value="1"/>
</dbReference>
<feature type="compositionally biased region" description="Gly residues" evidence="4">
    <location>
        <begin position="424"/>
        <end position="434"/>
    </location>
</feature>
<dbReference type="Pfam" id="PF13620">
    <property type="entry name" value="CarboxypepD_reg"/>
    <property type="match status" value="1"/>
</dbReference>
<gene>
    <name evidence="6" type="ORF">AsAng_0043790</name>
</gene>
<keyword evidence="2" id="KW-0472">Membrane</keyword>
<feature type="compositionally biased region" description="Basic and acidic residues" evidence="4">
    <location>
        <begin position="398"/>
        <end position="415"/>
    </location>
</feature>
<reference evidence="6" key="1">
    <citation type="submission" date="2022-09" db="EMBL/GenBank/DDBJ databases">
        <title>Aureispira anguillicida sp. nov., isolated from Leptocephalus of Japanese eel Anguilla japonica.</title>
        <authorList>
            <person name="Yuasa K."/>
            <person name="Mekata T."/>
            <person name="Ikunari K."/>
        </authorList>
    </citation>
    <scope>NUCLEOTIDE SEQUENCE</scope>
    <source>
        <strain evidence="6">EL160426</strain>
    </source>
</reference>
<dbReference type="Gene3D" id="2.170.130.10">
    <property type="entry name" value="TonB-dependent receptor, plug domain"/>
    <property type="match status" value="1"/>
</dbReference>
<dbReference type="InterPro" id="IPR041700">
    <property type="entry name" value="OMP_b-brl_3"/>
</dbReference>
<dbReference type="InterPro" id="IPR008969">
    <property type="entry name" value="CarboxyPept-like_regulatory"/>
</dbReference>
<dbReference type="SUPFAM" id="SSF49464">
    <property type="entry name" value="Carboxypeptidase regulatory domain-like"/>
    <property type="match status" value="1"/>
</dbReference>
<dbReference type="Gene3D" id="2.60.40.1120">
    <property type="entry name" value="Carboxypeptidase-like, regulatory domain"/>
    <property type="match status" value="1"/>
</dbReference>
<dbReference type="KEGG" id="aup:AsAng_0043790"/>
<sequence>MKSLFTTLLFISLIVIGQAQPGGREMPKIGKLSGTVYDSISQKPLEFATVSVFRMRDSALVGGMITDEKGKFEIDQLPIGRHRVTISYMGYSTYTVPMLKIFPNQPTVDLEKIYVAPTEATLKTAEVTADKAVFQLGLDKRVFNVDKTNLGDSENATEILRNTPTVEVDFDGAVKIRGAAVQVYINGKPTGLTGDSQAEILDQLPANTVKKVELITSPSAKYDPEGASGIINIVLKKNVLEGFTGSANVSIGTSTWVPFGKYRGGLSLNFRNNKINIFSNFSYNYRESYSRNYNYRATTLPTDTSFLEQFTDRKRIRNGAMARIGMDYYFDDYNTLTIAARLRPSGGGNSSNIQYDYLDANQLKMSISERINDGSRNRFSMTYNLVYAKVFKQKKKDKNNQEEVTRRDNSKDSYGKGRRRWHGGGDGRAGGRSGTMGDKQELVIDLQYSMNNNSEFETFSEQLYLPDWTEANSTPDSQYTTNYNKMHQGTMRIDYTHPFNKKMKLEVGYKGNIRWLGNDFSSESFDYNQMQMLNDTGRTNNFQYQEQVHAVYATFAQQIGKFRYKLGLRGEYTLADSRLVYPTDSTFRNNYPSIFPSVHLSYELPKNQQVQLGFSRRIQRPSTWALNPFPSYSDPLNLRYGNPYLLPQYTNAVELSYVNYWKGGNTIMLTAFYKYNTDQIVRLRTLRQDGVSVLTHYNFSTSHMWGGELVTRFVPFKWWNFGLTGSVYQNIQDGTNVNEDYSVNAIAGNVNVNMNFVFKFGMRISLYAWYSIPTKVAQGWTGGYTWNSFSVSQKVLKNKGTVTLSVRNPILGGQYQFETSDGRSFSQSGKHQWESPVFELRFSYRFGKVNVRDGRSKNASRLRSGSSNGDGGEGGEIN</sequence>
<comment type="subcellular location">
    <subcellularLocation>
        <location evidence="1">Cell outer membrane</location>
    </subcellularLocation>
</comment>
<keyword evidence="6" id="KW-0675">Receptor</keyword>
<dbReference type="GO" id="GO:0009279">
    <property type="term" value="C:cell outer membrane"/>
    <property type="evidence" value="ECO:0007669"/>
    <property type="project" value="UniProtKB-SubCell"/>
</dbReference>
<dbReference type="AlphaFoldDB" id="A0A915YI61"/>
<dbReference type="Proteomes" id="UP001060919">
    <property type="component" value="Chromosome"/>
</dbReference>
<dbReference type="EMBL" id="AP026867">
    <property type="protein sequence ID" value="BDS13640.1"/>
    <property type="molecule type" value="Genomic_DNA"/>
</dbReference>